<evidence type="ECO:0000313" key="2">
    <source>
        <dbReference type="Proteomes" id="UP000214689"/>
    </source>
</evidence>
<name>A0A223AS57_9FIRM</name>
<dbReference type="RefSeq" id="WP_094234043.1">
    <property type="nucleotide sequence ID" value="NZ_CP016199.1"/>
</dbReference>
<dbReference type="Proteomes" id="UP000214689">
    <property type="component" value="Chromosome"/>
</dbReference>
<gene>
    <name evidence="1" type="ORF">AXF17_04680</name>
</gene>
<reference evidence="2" key="1">
    <citation type="submission" date="2016-05" db="EMBL/GenBank/DDBJ databases">
        <authorList>
            <person name="Holder M.E."/>
            <person name="Ajami N.J."/>
            <person name="Petrosino J.F."/>
        </authorList>
    </citation>
    <scope>NUCLEOTIDE SEQUENCE [LARGE SCALE GENOMIC DNA]</scope>
    <source>
        <strain evidence="2">ATCC 700696</strain>
    </source>
</reference>
<dbReference type="EMBL" id="CP016199">
    <property type="protein sequence ID" value="ASS37813.1"/>
    <property type="molecule type" value="Genomic_DNA"/>
</dbReference>
<organism evidence="1 2">
    <name type="scientific">Mogibacterium pumilum</name>
    <dbReference type="NCBI Taxonomy" id="86332"/>
    <lineage>
        <taxon>Bacteria</taxon>
        <taxon>Bacillati</taxon>
        <taxon>Bacillota</taxon>
        <taxon>Clostridia</taxon>
        <taxon>Peptostreptococcales</taxon>
        <taxon>Anaerovoracaceae</taxon>
        <taxon>Mogibacterium</taxon>
    </lineage>
</organism>
<sequence>MKEYQYRVEGERSLPREVYYQCVWMIRDMERLERIVESSNQGSEEDHRLDDAVVKLDCLKRALEEIPDYYRQGVVSSVKVRGGGFDDFAHTNTWKKWKMRFMYAFATNLGLY</sequence>
<protein>
    <submittedName>
        <fullName evidence="1">Uncharacterized protein</fullName>
    </submittedName>
</protein>
<keyword evidence="2" id="KW-1185">Reference proteome</keyword>
<dbReference type="OrthoDB" id="2082861at2"/>
<evidence type="ECO:0000313" key="1">
    <source>
        <dbReference type="EMBL" id="ASS37813.1"/>
    </source>
</evidence>
<dbReference type="AlphaFoldDB" id="A0A223AS57"/>
<proteinExistence type="predicted"/>
<accession>A0A223AS57</accession>